<sequence length="127" mass="13814">MAQQVAAAAPAPAPATVLDGEEKPMSEQDVIRIFKGFKRDSQMIISKISELEYEIGEHELVMANVETNMANIRATIDQLKKALENVNEKSKAWKEKYGIKTRQELDFDRAAQAAGGPAAPAAMGVLA</sequence>
<comment type="caution">
    <text evidence="4">The sequence shown here is derived from an EMBL/GenBank/DDBJ whole genome shotgun (WGS) entry which is preliminary data.</text>
</comment>
<evidence type="ECO:0000256" key="3">
    <source>
        <dbReference type="SAM" id="MobiDB-lite"/>
    </source>
</evidence>
<evidence type="ECO:0000256" key="1">
    <source>
        <dbReference type="ARBA" id="ARBA00023186"/>
    </source>
</evidence>
<protein>
    <submittedName>
        <fullName evidence="4">Prefoldin</fullName>
    </submittedName>
</protein>
<reference evidence="4 5" key="1">
    <citation type="submission" date="2024-03" db="EMBL/GenBank/DDBJ databases">
        <title>Aureococcus anophagefferens CCMP1851 and Kratosvirus quantuckense: Draft genome of a second virus-susceptible host strain in the model system.</title>
        <authorList>
            <person name="Chase E."/>
            <person name="Truchon A.R."/>
            <person name="Schepens W."/>
            <person name="Wilhelm S.W."/>
        </authorList>
    </citation>
    <scope>NUCLEOTIDE SEQUENCE [LARGE SCALE GENOMIC DNA]</scope>
    <source>
        <strain evidence="4 5">CCMP1851</strain>
    </source>
</reference>
<feature type="coiled-coil region" evidence="2">
    <location>
        <begin position="62"/>
        <end position="96"/>
    </location>
</feature>
<evidence type="ECO:0000313" key="4">
    <source>
        <dbReference type="EMBL" id="KAK7254216.1"/>
    </source>
</evidence>
<name>A0ABR1GEI3_AURAN</name>
<dbReference type="InterPro" id="IPR027235">
    <property type="entry name" value="PFD2"/>
</dbReference>
<feature type="region of interest" description="Disordered" evidence="3">
    <location>
        <begin position="1"/>
        <end position="24"/>
    </location>
</feature>
<evidence type="ECO:0000256" key="2">
    <source>
        <dbReference type="SAM" id="Coils"/>
    </source>
</evidence>
<gene>
    <name evidence="4" type="ORF">SO694_0000906</name>
</gene>
<dbReference type="Proteomes" id="UP001363151">
    <property type="component" value="Unassembled WGS sequence"/>
</dbReference>
<organism evidence="4 5">
    <name type="scientific">Aureococcus anophagefferens</name>
    <name type="common">Harmful bloom alga</name>
    <dbReference type="NCBI Taxonomy" id="44056"/>
    <lineage>
        <taxon>Eukaryota</taxon>
        <taxon>Sar</taxon>
        <taxon>Stramenopiles</taxon>
        <taxon>Ochrophyta</taxon>
        <taxon>Pelagophyceae</taxon>
        <taxon>Pelagomonadales</taxon>
        <taxon>Pelagomonadaceae</taxon>
        <taxon>Aureococcus</taxon>
    </lineage>
</organism>
<accession>A0ABR1GEI3</accession>
<evidence type="ECO:0000313" key="5">
    <source>
        <dbReference type="Proteomes" id="UP001363151"/>
    </source>
</evidence>
<keyword evidence="5" id="KW-1185">Reference proteome</keyword>
<dbReference type="EMBL" id="JBBJCI010000031">
    <property type="protein sequence ID" value="KAK7254216.1"/>
    <property type="molecule type" value="Genomic_DNA"/>
</dbReference>
<dbReference type="PANTHER" id="PTHR13303">
    <property type="entry name" value="PREFOLDIN SUBUNIT 2"/>
    <property type="match status" value="1"/>
</dbReference>
<dbReference type="SUPFAM" id="SSF46579">
    <property type="entry name" value="Prefoldin"/>
    <property type="match status" value="1"/>
</dbReference>
<keyword evidence="1" id="KW-0143">Chaperone</keyword>
<keyword evidence="2" id="KW-0175">Coiled coil</keyword>
<feature type="compositionally biased region" description="Low complexity" evidence="3">
    <location>
        <begin position="1"/>
        <end position="10"/>
    </location>
</feature>
<proteinExistence type="predicted"/>